<reference evidence="1 2" key="1">
    <citation type="submission" date="2018-07" db="EMBL/GenBank/DDBJ databases">
        <title>Oceanihabitans testaceum sp. nov., isolated from marine sediment.</title>
        <authorList>
            <person name="Li C.-M."/>
        </authorList>
    </citation>
    <scope>NUCLEOTIDE SEQUENCE [LARGE SCALE GENOMIC DNA]</scope>
    <source>
        <strain evidence="1 2">S9-10</strain>
    </source>
</reference>
<evidence type="ECO:0000313" key="2">
    <source>
        <dbReference type="Proteomes" id="UP000252249"/>
    </source>
</evidence>
<organism evidence="1 2">
    <name type="scientific">Oceanihabitans sediminis</name>
    <dbReference type="NCBI Taxonomy" id="1812012"/>
    <lineage>
        <taxon>Bacteria</taxon>
        <taxon>Pseudomonadati</taxon>
        <taxon>Bacteroidota</taxon>
        <taxon>Flavobacteriia</taxon>
        <taxon>Flavobacteriales</taxon>
        <taxon>Flavobacteriaceae</taxon>
        <taxon>Oceanihabitans</taxon>
    </lineage>
</organism>
<gene>
    <name evidence="1" type="ORF">DU428_02975</name>
</gene>
<dbReference type="RefSeq" id="WP_072347806.1">
    <property type="nucleotide sequence ID" value="NZ_JAWVXR010000001.1"/>
</dbReference>
<proteinExistence type="predicted"/>
<sequence>MKTQQKLLTKISELLLDIQNNHHELYVHLDENPIAIPTLHQSTVDKKCLEDYLSSLKTVFKKYINKQKKSSK</sequence>
<protein>
    <submittedName>
        <fullName evidence="1">Uncharacterized protein</fullName>
    </submittedName>
</protein>
<keyword evidence="2" id="KW-1185">Reference proteome</keyword>
<dbReference type="Proteomes" id="UP000252249">
    <property type="component" value="Unassembled WGS sequence"/>
</dbReference>
<name>A0A368P8D0_9FLAO</name>
<dbReference type="AlphaFoldDB" id="A0A368P8D0"/>
<evidence type="ECO:0000313" key="1">
    <source>
        <dbReference type="EMBL" id="RCU58354.1"/>
    </source>
</evidence>
<dbReference type="OrthoDB" id="680581at2"/>
<accession>A0A368P8D0</accession>
<comment type="caution">
    <text evidence="1">The sequence shown here is derived from an EMBL/GenBank/DDBJ whole genome shotgun (WGS) entry which is preliminary data.</text>
</comment>
<dbReference type="EMBL" id="QPIG01000001">
    <property type="protein sequence ID" value="RCU58354.1"/>
    <property type="molecule type" value="Genomic_DNA"/>
</dbReference>